<name>A0A3L7AJR6_9MICO</name>
<dbReference type="EMBL" id="RCUY01000013">
    <property type="protein sequence ID" value="RLP80215.1"/>
    <property type="molecule type" value="Genomic_DNA"/>
</dbReference>
<dbReference type="Proteomes" id="UP000269438">
    <property type="component" value="Unassembled WGS sequence"/>
</dbReference>
<reference evidence="1 2" key="1">
    <citation type="submission" date="2018-10" db="EMBL/GenBank/DDBJ databases">
        <authorList>
            <person name="Li J."/>
        </authorList>
    </citation>
    <scope>NUCLEOTIDE SEQUENCE [LARGE SCALE GENOMIC DNA]</scope>
    <source>
        <strain evidence="1 2">JCM 11654</strain>
    </source>
</reference>
<evidence type="ECO:0000313" key="1">
    <source>
        <dbReference type="EMBL" id="RLP80215.1"/>
    </source>
</evidence>
<sequence length="289" mass="30636">MQQPRFLRRLMDPTSPQHALAAAGILGALTLIDPAKRSPAGRLALRAGLGVTTGVLTWVSLGREDGLARNPLARLGVSVGAAGATMAFAEVGEKMDAAVMSALVTRRVRNPRLLLAGATGALSLAASAVDMRDTMTITAHDEHPEHTVELEAGAYDVIAGMLEFTADHSSKALRSQLTVARETIPLLGVDGGDTVILSVDESAPRAVPHTFVFPVKARFRSYGIPVEASLEIEDGRMRRLVTELIDDPNGMYEEPMLGEPEWPARADISFVLDSAEPTPAPLAPAPSHA</sequence>
<comment type="caution">
    <text evidence="1">The sequence shown here is derived from an EMBL/GenBank/DDBJ whole genome shotgun (WGS) entry which is preliminary data.</text>
</comment>
<accession>A0A3L7AJR6</accession>
<protein>
    <submittedName>
        <fullName evidence="1">Uncharacterized protein</fullName>
    </submittedName>
</protein>
<dbReference type="OrthoDB" id="5074912at2"/>
<dbReference type="RefSeq" id="WP_121689154.1">
    <property type="nucleotide sequence ID" value="NZ_RCUY01000013.1"/>
</dbReference>
<proteinExistence type="predicted"/>
<gene>
    <name evidence="1" type="ORF">D9V34_14210</name>
</gene>
<keyword evidence="2" id="KW-1185">Reference proteome</keyword>
<dbReference type="AlphaFoldDB" id="A0A3L7AJR6"/>
<organism evidence="1 2">
    <name type="scientific">Mycetocola lacteus</name>
    <dbReference type="NCBI Taxonomy" id="76637"/>
    <lineage>
        <taxon>Bacteria</taxon>
        <taxon>Bacillati</taxon>
        <taxon>Actinomycetota</taxon>
        <taxon>Actinomycetes</taxon>
        <taxon>Micrococcales</taxon>
        <taxon>Microbacteriaceae</taxon>
        <taxon>Mycetocola</taxon>
    </lineage>
</organism>
<evidence type="ECO:0000313" key="2">
    <source>
        <dbReference type="Proteomes" id="UP000269438"/>
    </source>
</evidence>